<proteinExistence type="predicted"/>
<dbReference type="Proteomes" id="UP000263489">
    <property type="component" value="Unassembled WGS sequence"/>
</dbReference>
<feature type="domain" description="DUF4123" evidence="1">
    <location>
        <begin position="27"/>
        <end position="142"/>
    </location>
</feature>
<dbReference type="EMBL" id="DNNA01000074">
    <property type="protein sequence ID" value="HBC33621.1"/>
    <property type="molecule type" value="Genomic_DNA"/>
</dbReference>
<reference evidence="2 3" key="1">
    <citation type="journal article" date="2018" name="Nat. Biotechnol.">
        <title>A standardized bacterial taxonomy based on genome phylogeny substantially revises the tree of life.</title>
        <authorList>
            <person name="Parks D.H."/>
            <person name="Chuvochina M."/>
            <person name="Waite D.W."/>
            <person name="Rinke C."/>
            <person name="Skarshewski A."/>
            <person name="Chaumeil P.A."/>
            <person name="Hugenholtz P."/>
        </authorList>
    </citation>
    <scope>NUCLEOTIDE SEQUENCE [LARGE SCALE GENOMIC DNA]</scope>
    <source>
        <strain evidence="2">UBA9380</strain>
    </source>
</reference>
<comment type="caution">
    <text evidence="2">The sequence shown here is derived from an EMBL/GenBank/DDBJ whole genome shotgun (WGS) entry which is preliminary data.</text>
</comment>
<dbReference type="Pfam" id="PF13503">
    <property type="entry name" value="DUF4123"/>
    <property type="match status" value="1"/>
</dbReference>
<name>A0A352IQ88_9GAMM</name>
<protein>
    <recommendedName>
        <fullName evidence="1">DUF4123 domain-containing protein</fullName>
    </recommendedName>
</protein>
<dbReference type="AlphaFoldDB" id="A0A352IQ88"/>
<gene>
    <name evidence="2" type="ORF">DC045_04710</name>
</gene>
<evidence type="ECO:0000313" key="2">
    <source>
        <dbReference type="EMBL" id="HBC33621.1"/>
    </source>
</evidence>
<evidence type="ECO:0000313" key="3">
    <source>
        <dbReference type="Proteomes" id="UP000263489"/>
    </source>
</evidence>
<evidence type="ECO:0000259" key="1">
    <source>
        <dbReference type="Pfam" id="PF13503"/>
    </source>
</evidence>
<dbReference type="InterPro" id="IPR025391">
    <property type="entry name" value="DUF4123"/>
</dbReference>
<organism evidence="2 3">
    <name type="scientific">Marinobacter adhaerens</name>
    <dbReference type="NCBI Taxonomy" id="1033846"/>
    <lineage>
        <taxon>Bacteria</taxon>
        <taxon>Pseudomonadati</taxon>
        <taxon>Pseudomonadota</taxon>
        <taxon>Gammaproteobacteria</taxon>
        <taxon>Pseudomonadales</taxon>
        <taxon>Marinobacteraceae</taxon>
        <taxon>Marinobacter</taxon>
    </lineage>
</organism>
<accession>A0A352IQ88</accession>
<sequence length="288" mass="32678">MRMDAADYISTLDSLDLLAQEPSSADFAVIDLAVDDSFLRFLYEADQHGSVQWWSLLENTRWQASWKQGPILLALNGDTRFHRKLKERLSFVPLGVFIDSPESSTCVFNWAQGWLLALAKSDGRLFRFYDPRSFRPLLAAFAGRAKPIVNAGVTIYWHSGSDWQAYQSPDQAGKTELPEQPALVQSELSALPPYRLADRAMAYEQVYRDYLPESGDRRVWVLEQLQRALNLGCESASLQERWLRLCIRIGSDLAGTSDFQEVMKTPEMTPADRMNAMERILEGMDATA</sequence>